<comment type="subcellular location">
    <subcellularLocation>
        <location evidence="1">Membrane</location>
        <topology evidence="1">Multi-pass membrane protein</topology>
    </subcellularLocation>
</comment>
<feature type="transmembrane region" description="Helical" evidence="5">
    <location>
        <begin position="376"/>
        <end position="397"/>
    </location>
</feature>
<dbReference type="FunFam" id="1.20.120.350:FF:000030">
    <property type="entry name" value="sodium leak channel non-selective protein"/>
    <property type="match status" value="1"/>
</dbReference>
<evidence type="ECO:0000313" key="8">
    <source>
        <dbReference type="Proteomes" id="UP001152803"/>
    </source>
</evidence>
<proteinExistence type="predicted"/>
<feature type="transmembrane region" description="Helical" evidence="5">
    <location>
        <begin position="566"/>
        <end position="590"/>
    </location>
</feature>
<evidence type="ECO:0000256" key="1">
    <source>
        <dbReference type="ARBA" id="ARBA00004141"/>
    </source>
</evidence>
<dbReference type="FunFam" id="1.10.287.70:FF:000066">
    <property type="entry name" value="Sodium leak channel non-selective protein"/>
    <property type="match status" value="1"/>
</dbReference>
<feature type="transmembrane region" description="Helical" evidence="5">
    <location>
        <begin position="409"/>
        <end position="437"/>
    </location>
</feature>
<keyword evidence="3 5" id="KW-1133">Transmembrane helix</keyword>
<dbReference type="Gene3D" id="1.20.120.350">
    <property type="entry name" value="Voltage-gated potassium channels. Chain C"/>
    <property type="match status" value="1"/>
</dbReference>
<reference evidence="7" key="1">
    <citation type="journal article" date="2023" name="Science">
        <title>Genome structures resolve the early diversification of teleost fishes.</title>
        <authorList>
            <person name="Parey E."/>
            <person name="Louis A."/>
            <person name="Montfort J."/>
            <person name="Bouchez O."/>
            <person name="Roques C."/>
            <person name="Iampietro C."/>
            <person name="Lluch J."/>
            <person name="Castinel A."/>
            <person name="Donnadieu C."/>
            <person name="Desvignes T."/>
            <person name="Floi Bucao C."/>
            <person name="Jouanno E."/>
            <person name="Wen M."/>
            <person name="Mejri S."/>
            <person name="Dirks R."/>
            <person name="Jansen H."/>
            <person name="Henkel C."/>
            <person name="Chen W.J."/>
            <person name="Zahm M."/>
            <person name="Cabau C."/>
            <person name="Klopp C."/>
            <person name="Thompson A.W."/>
            <person name="Robinson-Rechavi M."/>
            <person name="Braasch I."/>
            <person name="Lecointre G."/>
            <person name="Bobe J."/>
            <person name="Postlethwait J.H."/>
            <person name="Berthelot C."/>
            <person name="Roest Crollius H."/>
            <person name="Guiguen Y."/>
        </authorList>
    </citation>
    <scope>NUCLEOTIDE SEQUENCE</scope>
    <source>
        <strain evidence="7">Concon-B</strain>
    </source>
</reference>
<dbReference type="InterPro" id="IPR028823">
    <property type="entry name" value="NALCN"/>
</dbReference>
<sequence>MNAPMRSLTIHSLYSTASPSMLKRKQSSRVEAPPMTDFGPDETLADSADILWINKPWVHSLLRACAIISVISMCMNTPKTFEHYPPLQYVTFALDTLLMFLYTAEMIAKMHIRGIVKVFEIAEIVDQMSPWGMLRIPRALIMIRAFRIYFRFELPRTRITNILKRSGEQIWSVSIFLLFFLLLYGILGVQMFGTFNYHCVTNDTVKDNVSWNNLAIPDTHCSPDGEGYQCPLGFKCMDLEDLGLSRQELGYSGFNELGTSIFTVYEAASQEGWVFLMYRAIDSFPRWRSYFYFITLIFFLAWLVKNVFIAVIIETFAEIRVQFQQMWGSRSSTTSTATTQMFHEDSAGGWQLVAVDVNKPHGRAPACLQQLMRSSVFHMFILSMVAVDVIVAASNYYKGENHRQHYDEFYLAEVAFTVLFDLEALLKIWCLGFTGYISSSLHKFESLLVMGTTLHIYPDLYHSQFTYFQVLRVVRLIKISPALEDFVYKIFGPGKKLGSLVVFTASLLIVMSAISLQMFCFVEGLDRFTTFPRAFMSMFQILTQEGWVDVMDQTLVAVGHMWAPVVAIYFILYHLFATLILLSLFVAVILDNLELDEDLKKLKQACGVPGNDGHPSEWRRVLIASLDLCVLIALPSMHCADVSSVMRWLSPVNVLCWRNTMQISEITGSV</sequence>
<feature type="domain" description="Ion transport" evidence="6">
    <location>
        <begin position="375"/>
        <end position="595"/>
    </location>
</feature>
<dbReference type="AlphaFoldDB" id="A0A9Q1D1H1"/>
<dbReference type="GO" id="GO:0032224">
    <property type="term" value="P:positive regulation of synaptic transmission, cholinergic"/>
    <property type="evidence" value="ECO:0007669"/>
    <property type="project" value="TreeGrafter"/>
</dbReference>
<dbReference type="EMBL" id="JAFJMO010000015">
    <property type="protein sequence ID" value="KAJ8256071.1"/>
    <property type="molecule type" value="Genomic_DNA"/>
</dbReference>
<dbReference type="Proteomes" id="UP001152803">
    <property type="component" value="Unassembled WGS sequence"/>
</dbReference>
<protein>
    <recommendedName>
        <fullName evidence="6">Ion transport domain-containing protein</fullName>
    </recommendedName>
</protein>
<dbReference type="GO" id="GO:0005886">
    <property type="term" value="C:plasma membrane"/>
    <property type="evidence" value="ECO:0007669"/>
    <property type="project" value="TreeGrafter"/>
</dbReference>
<keyword evidence="8" id="KW-1185">Reference proteome</keyword>
<accession>A0A9Q1D1H1</accession>
<comment type="caution">
    <text evidence="7">The sequence shown here is derived from an EMBL/GenBank/DDBJ whole genome shotgun (WGS) entry which is preliminary data.</text>
</comment>
<feature type="domain" description="Ion transport" evidence="6">
    <location>
        <begin position="56"/>
        <end position="322"/>
    </location>
</feature>
<feature type="transmembrane region" description="Helical" evidence="5">
    <location>
        <begin position="170"/>
        <end position="187"/>
    </location>
</feature>
<dbReference type="FunFam" id="1.10.287.70:FF:000065">
    <property type="entry name" value="sodium leak channel non-selective protein"/>
    <property type="match status" value="1"/>
</dbReference>
<evidence type="ECO:0000256" key="3">
    <source>
        <dbReference type="ARBA" id="ARBA00022989"/>
    </source>
</evidence>
<keyword evidence="4 5" id="KW-0472">Membrane</keyword>
<dbReference type="InterPro" id="IPR005821">
    <property type="entry name" value="Ion_trans_dom"/>
</dbReference>
<dbReference type="Gene3D" id="1.10.287.70">
    <property type="match status" value="2"/>
</dbReference>
<organism evidence="7 8">
    <name type="scientific">Conger conger</name>
    <name type="common">Conger eel</name>
    <name type="synonym">Muraena conger</name>
    <dbReference type="NCBI Taxonomy" id="82655"/>
    <lineage>
        <taxon>Eukaryota</taxon>
        <taxon>Metazoa</taxon>
        <taxon>Chordata</taxon>
        <taxon>Craniata</taxon>
        <taxon>Vertebrata</taxon>
        <taxon>Euteleostomi</taxon>
        <taxon>Actinopterygii</taxon>
        <taxon>Neopterygii</taxon>
        <taxon>Teleostei</taxon>
        <taxon>Anguilliformes</taxon>
        <taxon>Congridae</taxon>
        <taxon>Conger</taxon>
    </lineage>
</organism>
<evidence type="ECO:0000313" key="7">
    <source>
        <dbReference type="EMBL" id="KAJ8256071.1"/>
    </source>
</evidence>
<evidence type="ECO:0000256" key="2">
    <source>
        <dbReference type="ARBA" id="ARBA00022692"/>
    </source>
</evidence>
<dbReference type="InterPro" id="IPR027359">
    <property type="entry name" value="Volt_channel_dom_sf"/>
</dbReference>
<dbReference type="GO" id="GO:0005261">
    <property type="term" value="F:monoatomic cation channel activity"/>
    <property type="evidence" value="ECO:0007669"/>
    <property type="project" value="InterPro"/>
</dbReference>
<feature type="transmembrane region" description="Helical" evidence="5">
    <location>
        <begin position="497"/>
        <end position="519"/>
    </location>
</feature>
<name>A0A9Q1D1H1_CONCO</name>
<dbReference type="SUPFAM" id="SSF81324">
    <property type="entry name" value="Voltage-gated potassium channels"/>
    <property type="match status" value="2"/>
</dbReference>
<dbReference type="PANTHER" id="PTHR46141:SF1">
    <property type="entry name" value="SODIUM LEAK CHANNEL NALCN"/>
    <property type="match status" value="1"/>
</dbReference>
<evidence type="ECO:0000256" key="5">
    <source>
        <dbReference type="SAM" id="Phobius"/>
    </source>
</evidence>
<dbReference type="GO" id="GO:0032230">
    <property type="term" value="P:positive regulation of synaptic transmission, GABAergic"/>
    <property type="evidence" value="ECO:0007669"/>
    <property type="project" value="TreeGrafter"/>
</dbReference>
<evidence type="ECO:0000256" key="4">
    <source>
        <dbReference type="ARBA" id="ARBA00023136"/>
    </source>
</evidence>
<feature type="transmembrane region" description="Helical" evidence="5">
    <location>
        <begin position="290"/>
        <end position="313"/>
    </location>
</feature>
<keyword evidence="2 5" id="KW-0812">Transmembrane</keyword>
<dbReference type="OrthoDB" id="10069766at2759"/>
<dbReference type="Pfam" id="PF00520">
    <property type="entry name" value="Ion_trans"/>
    <property type="match status" value="2"/>
</dbReference>
<evidence type="ECO:0000259" key="6">
    <source>
        <dbReference type="Pfam" id="PF00520"/>
    </source>
</evidence>
<dbReference type="PANTHER" id="PTHR46141">
    <property type="entry name" value="SODIUM LEAK CHANNEL NON-SELECTIVE PROTEIN"/>
    <property type="match status" value="1"/>
</dbReference>
<gene>
    <name evidence="7" type="ORF">COCON_G00199350</name>
</gene>